<evidence type="ECO:0000313" key="2">
    <source>
        <dbReference type="Ensembl" id="ENSDCDP00010053788.1"/>
    </source>
</evidence>
<dbReference type="PANTHER" id="PTHR15681:SF1">
    <property type="entry name" value="MAD2L1-BINDING PROTEIN"/>
    <property type="match status" value="1"/>
</dbReference>
<reference evidence="2" key="3">
    <citation type="submission" date="2025-09" db="UniProtKB">
        <authorList>
            <consortium name="Ensembl"/>
        </authorList>
    </citation>
    <scope>IDENTIFICATION</scope>
</reference>
<dbReference type="AlphaFoldDB" id="A0AAY4E801"/>
<accession>A0AAY4E801</accession>
<evidence type="ECO:0000256" key="1">
    <source>
        <dbReference type="SAM" id="MobiDB-lite"/>
    </source>
</evidence>
<protein>
    <submittedName>
        <fullName evidence="2">MAD2L1 binding protein</fullName>
    </submittedName>
</protein>
<dbReference type="Pfam" id="PF06581">
    <property type="entry name" value="p31comet"/>
    <property type="match status" value="1"/>
</dbReference>
<dbReference type="PANTHER" id="PTHR15681">
    <property type="entry name" value="MAD2L1-BINDING PROTEIN"/>
    <property type="match status" value="1"/>
</dbReference>
<dbReference type="InterPro" id="IPR009511">
    <property type="entry name" value="MAD1/Cdc20-bound-Mad2-bd"/>
</dbReference>
<reference evidence="2 3" key="1">
    <citation type="submission" date="2020-06" db="EMBL/GenBank/DDBJ databases">
        <authorList>
            <consortium name="Wellcome Sanger Institute Data Sharing"/>
        </authorList>
    </citation>
    <scope>NUCLEOTIDE SEQUENCE [LARGE SCALE GENOMIC DNA]</scope>
</reference>
<dbReference type="InterPro" id="IPR053729">
    <property type="entry name" value="MAD2L1BP_domain_sf"/>
</dbReference>
<evidence type="ECO:0000313" key="3">
    <source>
        <dbReference type="Proteomes" id="UP000694580"/>
    </source>
</evidence>
<dbReference type="GO" id="GO:0007096">
    <property type="term" value="P:regulation of exit from mitosis"/>
    <property type="evidence" value="ECO:0007669"/>
    <property type="project" value="InterPro"/>
</dbReference>
<proteinExistence type="predicted"/>
<reference evidence="2" key="2">
    <citation type="submission" date="2025-08" db="UniProtKB">
        <authorList>
            <consortium name="Ensembl"/>
        </authorList>
    </citation>
    <scope>IDENTIFICATION</scope>
</reference>
<dbReference type="Proteomes" id="UP000694580">
    <property type="component" value="Chromosome 8"/>
</dbReference>
<dbReference type="GO" id="GO:0005634">
    <property type="term" value="C:nucleus"/>
    <property type="evidence" value="ECO:0007669"/>
    <property type="project" value="InterPro"/>
</dbReference>
<dbReference type="GeneTree" id="ENSGT00390000003812"/>
<organism evidence="2 3">
    <name type="scientific">Denticeps clupeoides</name>
    <name type="common">denticle herring</name>
    <dbReference type="NCBI Taxonomy" id="299321"/>
    <lineage>
        <taxon>Eukaryota</taxon>
        <taxon>Metazoa</taxon>
        <taxon>Chordata</taxon>
        <taxon>Craniata</taxon>
        <taxon>Vertebrata</taxon>
        <taxon>Euteleostomi</taxon>
        <taxon>Actinopterygii</taxon>
        <taxon>Neopterygii</taxon>
        <taxon>Teleostei</taxon>
        <taxon>Clupei</taxon>
        <taxon>Clupeiformes</taxon>
        <taxon>Denticipitoidei</taxon>
        <taxon>Denticipitidae</taxon>
        <taxon>Denticeps</taxon>
    </lineage>
</organism>
<dbReference type="Gene3D" id="3.30.900.20">
    <property type="match status" value="1"/>
</dbReference>
<feature type="region of interest" description="Disordered" evidence="1">
    <location>
        <begin position="45"/>
        <end position="64"/>
    </location>
</feature>
<name>A0AAY4E801_9TELE</name>
<dbReference type="Ensembl" id="ENSDCDT00010064322.1">
    <property type="protein sequence ID" value="ENSDCDP00010053788.1"/>
    <property type="gene ID" value="ENSDCDG00010031188.1"/>
</dbReference>
<sequence>MDGSVLLGEQEELARPILLTSRTERFITDSDKEIGVVENNATRTAAGRVEPAQDQVPASDPSDPVAKEECMVDVVFPGRVTKEGCCRFVCEILKCVLYQRQQLPMTYDQLVYHQKQQQAEEIVAWRPLRAAGEWDWRKCHRTLQAVEEVLTHLEILFSLSLVPRVLLMLGGSVLLPKELYELNMEDVSLGTGDCSLRTSVCLRQLFRALFVADILPDARPVRLMTTTVMALAHRDCGVTGFCPKMNFRVPVRVKKQVIRLSCDRSVARAMLEHPSDWADYVWFQAPVNIKGFCK</sequence>
<keyword evidence="3" id="KW-1185">Reference proteome</keyword>